<comment type="caution">
    <text evidence="7">The sequence shown here is derived from an EMBL/GenBank/DDBJ whole genome shotgun (WGS) entry which is preliminary data.</text>
</comment>
<gene>
    <name evidence="7" type="ORF">FXF03_02370</name>
</gene>
<evidence type="ECO:0000256" key="3">
    <source>
        <dbReference type="ARBA" id="ARBA00022603"/>
    </source>
</evidence>
<dbReference type="GO" id="GO:0032259">
    <property type="term" value="P:methylation"/>
    <property type="evidence" value="ECO:0007669"/>
    <property type="project" value="UniProtKB-KW"/>
</dbReference>
<evidence type="ECO:0000313" key="7">
    <source>
        <dbReference type="EMBL" id="TXX67445.1"/>
    </source>
</evidence>
<keyword evidence="5" id="KW-0949">S-adenosyl-L-methionine</keyword>
<evidence type="ECO:0000256" key="5">
    <source>
        <dbReference type="ARBA" id="ARBA00022691"/>
    </source>
</evidence>
<dbReference type="GO" id="GO:0009007">
    <property type="term" value="F:site-specific DNA-methyltransferase (adenine-specific) activity"/>
    <property type="evidence" value="ECO:0007669"/>
    <property type="project" value="UniProtKB-EC"/>
</dbReference>
<dbReference type="Pfam" id="PF02086">
    <property type="entry name" value="MethyltransfD12"/>
    <property type="match status" value="1"/>
</dbReference>
<dbReference type="InterPro" id="IPR012327">
    <property type="entry name" value="MeTrfase_D12"/>
</dbReference>
<proteinExistence type="inferred from homology"/>
<dbReference type="EMBL" id="VSIJ01000005">
    <property type="protein sequence ID" value="TXX67445.1"/>
    <property type="molecule type" value="Genomic_DNA"/>
</dbReference>
<accession>A0ABD7SRN3</accession>
<comment type="similarity">
    <text evidence="1">Belongs to the N(4)/N(6)-methyltransferase family.</text>
</comment>
<evidence type="ECO:0000256" key="2">
    <source>
        <dbReference type="ARBA" id="ARBA00011900"/>
    </source>
</evidence>
<evidence type="ECO:0000256" key="6">
    <source>
        <dbReference type="ARBA" id="ARBA00047942"/>
    </source>
</evidence>
<evidence type="ECO:0000256" key="4">
    <source>
        <dbReference type="ARBA" id="ARBA00022679"/>
    </source>
</evidence>
<dbReference type="EC" id="2.1.1.72" evidence="2"/>
<reference evidence="7 8" key="1">
    <citation type="submission" date="2019-06" db="EMBL/GenBank/DDBJ databases">
        <title>Vibrio cholerae phylogeny based on whole-genome sequencing reveals genetic diversity and population strucutre.</title>
        <authorList>
            <person name="Zhiqiu Y."/>
            <person name="Bin L."/>
            <person name="Lingyan J."/>
        </authorList>
    </citation>
    <scope>NUCLEOTIDE SEQUENCE [LARGE SCALE GENOMIC DNA]</scope>
    <source>
        <strain evidence="7 8">N2814</strain>
    </source>
</reference>
<dbReference type="InterPro" id="IPR023095">
    <property type="entry name" value="Ade_MeTrfase_dom_2"/>
</dbReference>
<dbReference type="PANTHER" id="PTHR30481:SF3">
    <property type="entry name" value="DNA ADENINE METHYLASE"/>
    <property type="match status" value="1"/>
</dbReference>
<dbReference type="PANTHER" id="PTHR30481">
    <property type="entry name" value="DNA ADENINE METHYLASE"/>
    <property type="match status" value="1"/>
</dbReference>
<dbReference type="RefSeq" id="WP_148521587.1">
    <property type="nucleotide sequence ID" value="NZ_VSIJ01000005.1"/>
</dbReference>
<dbReference type="Gene3D" id="3.40.50.150">
    <property type="entry name" value="Vaccinia Virus protein VP39"/>
    <property type="match status" value="1"/>
</dbReference>
<name>A0ABD7SRN3_VIBCL</name>
<dbReference type="InterPro" id="IPR029063">
    <property type="entry name" value="SAM-dependent_MTases_sf"/>
</dbReference>
<dbReference type="Proteomes" id="UP000323819">
    <property type="component" value="Unassembled WGS sequence"/>
</dbReference>
<dbReference type="PRINTS" id="PR00505">
    <property type="entry name" value="D12N6MTFRASE"/>
</dbReference>
<protein>
    <recommendedName>
        <fullName evidence="2">site-specific DNA-methyltransferase (adenine-specific)</fullName>
        <ecNumber evidence="2">2.1.1.72</ecNumber>
    </recommendedName>
</protein>
<dbReference type="Gene3D" id="1.10.1020.10">
    <property type="entry name" value="Adenine-specific Methyltransferase, Domain 2"/>
    <property type="match status" value="1"/>
</dbReference>
<dbReference type="NCBIfam" id="TIGR00571">
    <property type="entry name" value="dam"/>
    <property type="match status" value="1"/>
</dbReference>
<evidence type="ECO:0000313" key="8">
    <source>
        <dbReference type="Proteomes" id="UP000323819"/>
    </source>
</evidence>
<dbReference type="SUPFAM" id="SSF53335">
    <property type="entry name" value="S-adenosyl-L-methionine-dependent methyltransferases"/>
    <property type="match status" value="1"/>
</dbReference>
<dbReference type="AlphaFoldDB" id="A0ABD7SRN3"/>
<keyword evidence="4 7" id="KW-0808">Transferase</keyword>
<organism evidence="7 8">
    <name type="scientific">Vibrio cholerae</name>
    <dbReference type="NCBI Taxonomy" id="666"/>
    <lineage>
        <taxon>Bacteria</taxon>
        <taxon>Pseudomonadati</taxon>
        <taxon>Pseudomonadota</taxon>
        <taxon>Gammaproteobacteria</taxon>
        <taxon>Vibrionales</taxon>
        <taxon>Vibrionaceae</taxon>
        <taxon>Vibrio</taxon>
    </lineage>
</organism>
<keyword evidence="3 7" id="KW-0489">Methyltransferase</keyword>
<comment type="catalytic activity">
    <reaction evidence="6">
        <text>a 2'-deoxyadenosine in DNA + S-adenosyl-L-methionine = an N(6)-methyl-2'-deoxyadenosine in DNA + S-adenosyl-L-homocysteine + H(+)</text>
        <dbReference type="Rhea" id="RHEA:15197"/>
        <dbReference type="Rhea" id="RHEA-COMP:12418"/>
        <dbReference type="Rhea" id="RHEA-COMP:12419"/>
        <dbReference type="ChEBI" id="CHEBI:15378"/>
        <dbReference type="ChEBI" id="CHEBI:57856"/>
        <dbReference type="ChEBI" id="CHEBI:59789"/>
        <dbReference type="ChEBI" id="CHEBI:90615"/>
        <dbReference type="ChEBI" id="CHEBI:90616"/>
        <dbReference type="EC" id="2.1.1.72"/>
    </reaction>
</comment>
<sequence>MKKPVKWLGGKTWLAEKTQALINDIRPTRVIEPFAGSGAFSFYHEFESVLLNDTNRALINFYQRMAAGYEIDPSKYVLDKAFYEEVKAELNDALVTGRQLGEKEAGDFWFLCMHSFNGLVRQSKKKGTFNMPMGKYNSIATPPDSKNFQTVTRNWSFTCGCFSTTQAELADAQVAIIDPPYEDFDKKRKVFRGYTGDVNENLQSRIMHSLSDFDGVVIATNHLTPGLVNLYREHKFTIFTTMVKRSVSCKADGRVKVPEMVAFRGLSRNQLQLLNDNFEIYENTHE</sequence>
<evidence type="ECO:0000256" key="1">
    <source>
        <dbReference type="ARBA" id="ARBA00006594"/>
    </source>
</evidence>